<dbReference type="OrthoDB" id="2472181at2"/>
<feature type="compositionally biased region" description="Basic and acidic residues" evidence="5">
    <location>
        <begin position="5310"/>
        <end position="5325"/>
    </location>
</feature>
<name>A0A2G1XN81_STRCJ</name>
<protein>
    <recommendedName>
        <fullName evidence="6">Carrier domain-containing protein</fullName>
    </recommendedName>
</protein>
<dbReference type="CDD" id="cd19540">
    <property type="entry name" value="LCL_NRPS-like"/>
    <property type="match status" value="5"/>
</dbReference>
<dbReference type="FunFam" id="1.10.1200.10:FF:000016">
    <property type="entry name" value="Non-ribosomal peptide synthase"/>
    <property type="match status" value="6"/>
</dbReference>
<dbReference type="Gene3D" id="1.10.1200.10">
    <property type="entry name" value="ACP-like"/>
    <property type="match status" value="5"/>
</dbReference>
<dbReference type="SMART" id="SM00824">
    <property type="entry name" value="PKS_TE"/>
    <property type="match status" value="1"/>
</dbReference>
<dbReference type="Gene3D" id="3.30.559.30">
    <property type="entry name" value="Nonribosomal peptide synthetase, condensation domain"/>
    <property type="match status" value="5"/>
</dbReference>
<dbReference type="FunFam" id="3.40.50.12780:FF:000012">
    <property type="entry name" value="Non-ribosomal peptide synthetase"/>
    <property type="match status" value="1"/>
</dbReference>
<dbReference type="InterPro" id="IPR045851">
    <property type="entry name" value="AMP-bd_C_sf"/>
</dbReference>
<dbReference type="EMBL" id="NHZO01000073">
    <property type="protein sequence ID" value="PHQ52676.1"/>
    <property type="molecule type" value="Genomic_DNA"/>
</dbReference>
<dbReference type="NCBIfam" id="TIGR01733">
    <property type="entry name" value="AA-adenyl-dom"/>
    <property type="match status" value="5"/>
</dbReference>
<evidence type="ECO:0000256" key="4">
    <source>
        <dbReference type="ARBA" id="ARBA00022553"/>
    </source>
</evidence>
<comment type="caution">
    <text evidence="7">The sequence shown here is derived from an EMBL/GenBank/DDBJ whole genome shotgun (WGS) entry which is preliminary data.</text>
</comment>
<dbReference type="InterPro" id="IPR023213">
    <property type="entry name" value="CAT-like_dom_sf"/>
</dbReference>
<dbReference type="InterPro" id="IPR001242">
    <property type="entry name" value="Condensation_dom"/>
</dbReference>
<dbReference type="SUPFAM" id="SSF52777">
    <property type="entry name" value="CoA-dependent acyltransferases"/>
    <property type="match status" value="10"/>
</dbReference>
<dbReference type="InterPro" id="IPR001031">
    <property type="entry name" value="Thioesterase"/>
</dbReference>
<reference evidence="7 8" key="1">
    <citation type="journal article" date="2017" name="Biochemistry">
        <title>Identification of the Biosynthetic Pathway for the Antibiotic Bicyclomycin.</title>
        <authorList>
            <person name="Patteson J."/>
            <person name="Cai W."/>
            <person name="Johnson R.A."/>
            <person name="Santa Maria K."/>
            <person name="Li B."/>
        </authorList>
    </citation>
    <scope>NUCLEOTIDE SEQUENCE [LARGE SCALE GENOMIC DNA]</scope>
    <source>
        <strain evidence="7 8">ATCC 21532</strain>
    </source>
</reference>
<dbReference type="GO" id="GO:0005829">
    <property type="term" value="C:cytosol"/>
    <property type="evidence" value="ECO:0007669"/>
    <property type="project" value="TreeGrafter"/>
</dbReference>
<dbReference type="PANTHER" id="PTHR45527:SF1">
    <property type="entry name" value="FATTY ACID SYNTHASE"/>
    <property type="match status" value="1"/>
</dbReference>
<dbReference type="InterPro" id="IPR042099">
    <property type="entry name" value="ANL_N_sf"/>
</dbReference>
<feature type="domain" description="Carrier" evidence="6">
    <location>
        <begin position="1598"/>
        <end position="1673"/>
    </location>
</feature>
<dbReference type="Pfam" id="PF00975">
    <property type="entry name" value="Thioesterase"/>
    <property type="match status" value="1"/>
</dbReference>
<dbReference type="InterPro" id="IPR010071">
    <property type="entry name" value="AA_adenyl_dom"/>
</dbReference>
<dbReference type="CDD" id="cd12117">
    <property type="entry name" value="A_NRPS_Srf_like"/>
    <property type="match status" value="3"/>
</dbReference>
<sequence length="5667" mass="607866">MTHPDDKANDVLRSRSAYWRRALGGLPGGGGEAVAPDAWERLTEWSHGPVCEPAGCSLPELFAAQAARTPDATAVVCADGNLSYAELDERANGLAHLLVERGAGPGRFVGVLLPRTTDLLVALLAVQKSGAAYVPVDPEYPADRIAYMLEDAAPAFVITHGDMAAALPALPSLPVLTVDELADCRAAAPPAVTGHTRLPAYVIYTSGSTGRPKGVLVGQAALVNFLTSMAGWFRLGTDDRWGAMASAAFDMAGLDFYLPLISGAAVVLVEREAARDPHALAALLSGRGVTIAEATPTLWRGLLAQAPEAVRGLRVVVGGEALPPDLAALLGESAAEVTNLYGPTETTIYSTRARVAGDVVIGRPIANTQVFVLDGELRPVPPGTAGELYIAGDGVAYGYWHKHATTAERFVANPFGAPGTRMYRTGDLARWNRDGDLECLGRTDDQVKLRGFRIELGEVETTLLRSPAVAQAAVVVREDQPGDQRLVAYVVPSGDAPLDPAALREQASAALPDYMIPSAIVTLAALPLTPNSKLDRRALPAPRYRAATGGRTPRTARERALTGLFADVLGVDGITIDDSFFDLGGHSLLATRLVSRARAVLGVEIPVRALFEAPTVAELAGRLEDAQGARTALTSRERPEVLPLSSAQHRLWFLERFERQATYNLPLAFRLRGEVDAVALRAAVTDVVGRHEALRTVFPGVDGEPRQVVLSAEDARVDFAVVECGEQELAGLVSDAAFTAFDLERDLPLRVTLFRVGDEESVLLLTLHHIAGDGWSEEPLFADLGTAYRARCADGAPVWDPLPVQYADYTLWQRELLDEALDDQLAYWSKTLAGAPQELALPTDRARPATASHEGGVVGFELDAGLHARLEGVARQHGVTVFMVLQAGLTALLSRLGAGTDIPLGAVVAGRSDEALDDLVGFFVNTLVLRTDVSGDPSFGELLERVRETDLAAFAHQDVPFERLVEELNPDRSGARHPLFQVMLVLQNNTEGRLELPGLATAREAIEAAPAKFDLNFAFVEGRDDAGLPSGISGELVFAKDLFEQASARLMADRLVRLLAGAAADPAAPVGSHDLLSAEEQDRIVSVWNDTDRVPAQVLDRTLHEVFEEQARRTPDAVALVFEDEHVSYRQLNERADLLAPWVAGGGGVVGVHLERGVDMVVALLAVLKSGAGYTLLDPDFPAERVAGVLAEADVRLVVTRSGLSDTVSVPGVSTVCVDALTGAPSKPAVRDARPGDVACVMFTSGSTGRPKGVATSHRALLGTYLGQDYGRFGPDEVFLQCSPVSWDGFALELFGALLHGATCVLQPGQSPEPATIERLVAAHRVTMLQLSATLFNHLVDEHPGAFHGVRVAFTGGEVGSVAHVAKILDLFPDLHVGNGYGPVESMGFTTCHTVTPEDLAASQLPVGRPVGNKRAYVVDDSLRLVPPGVIGEVYVAGAGLARGYVNRPGLTAERFVACPFGTPGERMYRTGDLARWRGDGVLEYVGRADDQIKIRGFRIEPGEIAAVLTSHHAVVQAAVIARDDLPGGTGLVAYAVPDDHGTIDAAELRRYAARSLPRHMVPTAVMLLDALPLTPNGKLDRRALPTPTFTASTQGRTPRTDRERTLTDLYTEILGTDHVTIDDSFFDLGGHSLLATRLISRVRTLLGAELSIHDLFRDPTVAGVAERLDAASEARMALTVRTRPEVLPLSSAQHRLWFLERFEKQATYQVPLAFRLCGPVDVDALRTAIGDVAGRHETLRTVFPAVDGQPQQHVLDAADASVDFTVLECTDQEELARRLTDAALIPFDLEREIPLRGTLFVVGDEESVLLLALHHIATDGWSEGPLYADLALAYQARCAGAAPVWEPLPVQYADYTLWQHDLLDEVLASQLAYWTTTLSGAPQELALPTDHPRPTTASHEGGQVEFTLDATLHARLESLARQHGATLFMVLQAGLATLLSSLGAGTDIPLGTVVAGRSDEALDDLVGFFVNTLVLRTDLTGDPTFSELLARVRETDLAAFAHQDVPFERLVEEINPDRSSSRHPLFQVLFTLQNNVEGELELAGLTSAREPVHASPAKFDLNFTFTEERDDTGVPAGIRGELLFATDLFDEASAQSMAERMVRLLTGAALDSEAPVGSHDLLSAGERHRIASVWNDTDRVPAQVLDRTLHEVFEEQARRTPDAVALVFEDEHVSYRQLNERADLLAPWVAGGGGVVGVHLERGVDMVVALLAVLKSGAGYTLLDPDFPAERVAGVLAEAGVDLVVTRSGLSDAVTGPGVSTVCVDALTGTASTPEVREAHPTDVACVMFTSGSTGRPKGVATSHRALLGTYLGQDYGRFGPDEVFLQCSPVSWDGFALELFGALLHGATCILQPGQNPEPATIERLVAAHRVTMLQLSATLFNHLVDEHPGAFHGVRVAFTGGEVGSVAHVAKVLQLHPDLRVGNGYGPVESMGFTTCHTVTADDLTTAQLPIGRPIGNKRAYVVDGNLRLVPAGVVGEVYVAGAGLARGYVNRPGLTAERFVACPFGTPGERMYRTGDLARWRPDGTLEYMGRADDQIKIRGFRVEPGEIAAVLTSHHAVVQAAVIARDDLPGGTGLVAYAVPDDHGTIDAAELRRYAARSLPRHMVPTAVMLLDALPLTPNGKLDRRALPTPTFTASTQGRTPRTDRERTLTDLYAEILGTDHVTIDDSFFDLGGHSLLATRLISRVRSVLGAEMGIRDLFDAPTVADLAQRLDGAAGARAALQVAERPEVLPLSSAQHRLWFLERFEKQATYNSPFAFRLHGHLNTAALRTAISDVVGRHEALRTLFPAVDGHPRQHVLRPEDVQVDFTVTPCDAEELAEQMSVAAFTPFDLETGIPLRAALFTLDETESVLVLTLHHIASDGWSERPLLNDLAVAYEARCSGAEPAWAPLPVQYADYTLWHQALLDAVLGDQLTYWSETLKGAPQELALPADRPRPAVAGHEGGLLEFTLDADLHSRLEDLARQHGVTLFMVLQAGVGALLSRMGAGGDIPLGTVVAGRSDEALDDLVGFFVNTLVLRTDLTGDPTFSELLARVRGTDLAAFAHQDVPFDRLVEEVNPDRSSSRHPLFQTMLVLQNNAGGDLALPGLTVEEESHGSVPSKFDLDFTFSERRDGTGTPTGISGSVLFATDLFDRSSAQQMADCLRLLLEGAAATPEARIGSLPVFDSVESEQVCLARTERMRSGFAKEAAASEAEVATGAGRSGGRGPRSAREEILCGLFAEVLGTPVVAVDDNFFALGGHSLLATRLISRVRSVLGMELGIRDLFRNPTVAAVAERLDVAAGEVRPALTSRRRPDVLPLSPAQHRLWFLERFEQEATYNAPFALRLRGRVNVSALREAVHDVVGRHEALRTVFPAVDGEPHQHVLRPDGLRVDFTVAECTEEQLAKRVAEAAFAPFDLATAMPIRFALFTLGEDESVLVLTLHHIASDGWSERPLFEDLTAAYRARCAGAPPAWEPLPVQYADYTLWQRELLDEVLDDQLAYWSETLKGAPQELALPADRPRPAVASHDGGLVEFALDADLHTRLNDLARQHGVTLFMVLQAGLAALLSRLCAGTDIPLGTVVAGRSDEALDDLVGFFVNTLVLRTDVSGDPSFGELLDRVRETDLAAFAHQDVPFERLVEELNPDRSGARHPLFQVMLVLQNNSEGRIELEGLSVDAESAGSIPAKFDLSFAFVEERDGSGIPAGIRGELLFAADLFEQASAQSMADRLVRLLAGAAAGPEAPVASVELLSAEEQDRIVSVWNDTDRVPAQVLDRTLHEVFEEQASRAPDAVALVFEDEHVSYRQLNERADLLAPWVAGGGGVVGVHLERGVDMVVALLAVLKSGAGYTLLDPDFPAERVAGVLAEAGVDLVVTRSGLSDAVTGPGVSTVCVDALTGTASTPEVREAHPTDVACVMFTSGSTGRPKGVATSHRALLGTYLGQDYGRFGPDEVFLQCSPVSWDGFALELFGALLHGATCILQPGQNPEPATIERLVAAHRVTMLQLSATLFNHLVDEHPGAFHGVRVAFTGGEVGSVAHVAKVLQLHPDLRVGNGYGPVESMGFTTCHTVTADDLTTAQLPIGRPIGNKRTYVVDDSLRLVPPGVIGEVYVAGAGLARGYVNRPGLTAERFVACPFGTPGERMYRTGDLARWRPDGTLEYMGRADDQIKIRGFRIEPGEIAAVLTTHQAVAQATVIAREDQPGDIRLTAYAVLDEHETLEPAALRRYAAALLPRHMVPATVMVLDALPLTPNGKLDRRALPAPEARGDGEGRGPRSAREEILCGVFAEVLSTPAVGIDDDFFVLGGHSLLATRLISRVRSVLGAEIGIRDLFDAPTVAGLVERLDGAASTRTALRRVAERPDVLPLSSAQQRLWFLERFERQGTYNSPLAFRLHGHLDVQAMHSALNDVVGRHEALRTLFPAVDGQPQQHVLRPEDVRVDFTVVACTEEQLTEHVTGAVCAPFDLETAIPVRATLLTLGEAESVLVLALHHIASDGWSERPLLTDLAEAYRARRSGAEPSWVPLPVQYADYTLWQRTLLDEVLDDQLAYWRQALAGAPRELTLPTTPAEDSAEASGGGLVEFHLDADLHARLEGLARQHGVTLFMVLQAALAALLSRLGAGTDIPLGTVVAGRSDEALDDLVGFFVNTLVLRTDVSGDPSFSELLGRVRETDLAAFAHQDVPFERLVEEINPDRSSSRHPLFQTMLVLQNNAEGTVDLPGLTVDAEPFAASAPKFDLDFTFGEGHDSAGAPTGVTGSVEYAAHLFDRASAQSMADRLRLLLEGVTTSPDAPLGSLELLGADERDRIVTEWNDTARPLPDARLLPEVFEGNVRRTPEATALVAGDETLTFAELNTRANRLARLLARSGVGPGRGVAALLPRSAELVVALLAVMKAGACYVPVDPEYPADRIGLILSDAAPSVLLTDRRGAEGLTPDPEAPITVLALDDPSVRAATAQQSDSDLAPADLATPPLPEHPAYIVYTSGSTGRPKGVLVEHRALTNLFHQHVGEVYADLPAALGERPLRAALTGATTFDAAWSPLIWLLAGHELHLVDDETRRSPEALVDYAAAAGVDYMEMSPTYCRQLLELGLLADDRPSRPSFLEIGGEAVDEALWADLGEASAKGTVTYNTYGPTECTVYTTYARVDRHRRPVIGRPLGNHRAYVLDAGLGLVPPGVVGELYVAGAGLARGYVNRPGLTAERFVACPFGTPGERMYRTGDLARWRGDGVLEYVGRADDQIKIRGFRIEPGEIAATLTTHQAVAQAAVIAREDQPGDIRLTAYAVLDEHETLEPAELRRYLTGLLPRHMIPAAVVVLDALPMTPHGKLDHRALPAPEARGEGGGRGPRSVQEQVLCTVFAEVLGVPQVGVDDDFFQLGGHSIKAAQLVGRARTALGVEIGIRDLFDAPTVAGLAERLATGGGDDPFSALLPLRKGKDSMDGGTAPAPLFCVHPAAGISWVYSGLLRHLDHDRPVYGLQARGLSDETAAPRSVEEMAEDYLTLVRSVQPHGPYSLLGWSFGGVVAHHLAVRLQEEGEDVAALVLMDGYPSVPTGSPTEADASPGDPGTVREVFESLGHDPAAAAAPDSPLALLGEGKLEAVTRVFTDNARMLDVFTPGVFDGSVLLIEATEGKTDASPRPEAWRSHVTGTVRVHPVAGLHGELTQPRHLARLGPVIAAWCAGERP</sequence>
<dbReference type="FunFam" id="3.40.50.980:FF:000001">
    <property type="entry name" value="Non-ribosomal peptide synthetase"/>
    <property type="match status" value="2"/>
</dbReference>
<organism evidence="7 8">
    <name type="scientific">Streptomyces cinnamoneus</name>
    <name type="common">Streptoverticillium cinnamoneum</name>
    <dbReference type="NCBI Taxonomy" id="53446"/>
    <lineage>
        <taxon>Bacteria</taxon>
        <taxon>Bacillati</taxon>
        <taxon>Actinomycetota</taxon>
        <taxon>Actinomycetes</taxon>
        <taxon>Kitasatosporales</taxon>
        <taxon>Streptomycetaceae</taxon>
        <taxon>Streptomyces</taxon>
        <taxon>Streptomyces cinnamoneus group</taxon>
    </lineage>
</organism>
<comment type="cofactor">
    <cofactor evidence="1">
        <name>pantetheine 4'-phosphate</name>
        <dbReference type="ChEBI" id="CHEBI:47942"/>
    </cofactor>
</comment>
<dbReference type="PROSITE" id="PS50075">
    <property type="entry name" value="CARRIER"/>
    <property type="match status" value="6"/>
</dbReference>
<feature type="domain" description="Carrier" evidence="6">
    <location>
        <begin position="2645"/>
        <end position="2720"/>
    </location>
</feature>
<dbReference type="GO" id="GO:0072330">
    <property type="term" value="P:monocarboxylic acid biosynthetic process"/>
    <property type="evidence" value="ECO:0007669"/>
    <property type="project" value="UniProtKB-ARBA"/>
</dbReference>
<dbReference type="InterPro" id="IPR020806">
    <property type="entry name" value="PKS_PP-bd"/>
</dbReference>
<dbReference type="PROSITE" id="PS00012">
    <property type="entry name" value="PHOSPHOPANTETHEINE"/>
    <property type="match status" value="5"/>
</dbReference>
<dbReference type="InterPro" id="IPR000873">
    <property type="entry name" value="AMP-dep_synth/lig_dom"/>
</dbReference>
<dbReference type="Gene3D" id="3.30.300.30">
    <property type="match status" value="5"/>
</dbReference>
<feature type="compositionally biased region" description="Polar residues" evidence="5">
    <location>
        <begin position="1588"/>
        <end position="1598"/>
    </location>
</feature>
<feature type="domain" description="Carrier" evidence="6">
    <location>
        <begin position="5329"/>
        <end position="5404"/>
    </location>
</feature>
<dbReference type="Gene3D" id="3.40.50.1820">
    <property type="entry name" value="alpha/beta hydrolase"/>
    <property type="match status" value="1"/>
</dbReference>
<feature type="region of interest" description="Disordered" evidence="5">
    <location>
        <begin position="4240"/>
        <end position="4260"/>
    </location>
</feature>
<dbReference type="InterPro" id="IPR029058">
    <property type="entry name" value="AB_hydrolase_fold"/>
</dbReference>
<keyword evidence="4" id="KW-0597">Phosphoprotein</keyword>
<dbReference type="CDD" id="cd12116">
    <property type="entry name" value="A_NRPS_Ta1_like"/>
    <property type="match status" value="1"/>
</dbReference>
<dbReference type="PANTHER" id="PTHR45527">
    <property type="entry name" value="NONRIBOSOMAL PEPTIDE SYNTHETASE"/>
    <property type="match status" value="1"/>
</dbReference>
<evidence type="ECO:0000256" key="1">
    <source>
        <dbReference type="ARBA" id="ARBA00001957"/>
    </source>
</evidence>
<dbReference type="CDD" id="cd05930">
    <property type="entry name" value="A_NRPS"/>
    <property type="match status" value="1"/>
</dbReference>
<dbReference type="PROSITE" id="PS00455">
    <property type="entry name" value="AMP_BINDING"/>
    <property type="match status" value="5"/>
</dbReference>
<dbReference type="SMART" id="SM00823">
    <property type="entry name" value="PKS_PP"/>
    <property type="match status" value="6"/>
</dbReference>
<dbReference type="GO" id="GO:0008610">
    <property type="term" value="P:lipid biosynthetic process"/>
    <property type="evidence" value="ECO:0007669"/>
    <property type="project" value="UniProtKB-ARBA"/>
</dbReference>
<feature type="region of interest" description="Disordered" evidence="5">
    <location>
        <begin position="2627"/>
        <end position="2649"/>
    </location>
</feature>
<dbReference type="Proteomes" id="UP000222531">
    <property type="component" value="Unassembled WGS sequence"/>
</dbReference>
<feature type="compositionally biased region" description="Polar residues" evidence="5">
    <location>
        <begin position="2635"/>
        <end position="2645"/>
    </location>
</feature>
<dbReference type="Pfam" id="PF13193">
    <property type="entry name" value="AMP-binding_C"/>
    <property type="match status" value="5"/>
</dbReference>
<evidence type="ECO:0000256" key="2">
    <source>
        <dbReference type="ARBA" id="ARBA00006432"/>
    </source>
</evidence>
<dbReference type="InterPro" id="IPR009081">
    <property type="entry name" value="PP-bd_ACP"/>
</dbReference>
<gene>
    <name evidence="7" type="ORF">BLA24_06115</name>
</gene>
<dbReference type="InterPro" id="IPR025110">
    <property type="entry name" value="AMP-bd_C"/>
</dbReference>
<accession>A0A2G1XN81</accession>
<feature type="domain" description="Carrier" evidence="6">
    <location>
        <begin position="4258"/>
        <end position="4333"/>
    </location>
</feature>
<feature type="domain" description="Carrier" evidence="6">
    <location>
        <begin position="3211"/>
        <end position="3286"/>
    </location>
</feature>
<evidence type="ECO:0000313" key="8">
    <source>
        <dbReference type="Proteomes" id="UP000222531"/>
    </source>
</evidence>
<dbReference type="FunFam" id="3.30.559.10:FF:000012">
    <property type="entry name" value="Non-ribosomal peptide synthetase"/>
    <property type="match status" value="1"/>
</dbReference>
<dbReference type="SUPFAM" id="SSF47336">
    <property type="entry name" value="ACP-like"/>
    <property type="match status" value="6"/>
</dbReference>
<dbReference type="GO" id="GO:0044550">
    <property type="term" value="P:secondary metabolite biosynthetic process"/>
    <property type="evidence" value="ECO:0007669"/>
    <property type="project" value="UniProtKB-ARBA"/>
</dbReference>
<dbReference type="InterPro" id="IPR020845">
    <property type="entry name" value="AMP-binding_CS"/>
</dbReference>
<dbReference type="SUPFAM" id="SSF56801">
    <property type="entry name" value="Acetyl-CoA synthetase-like"/>
    <property type="match status" value="5"/>
</dbReference>
<dbReference type="FunFam" id="3.30.300.30:FF:000010">
    <property type="entry name" value="Enterobactin synthetase component F"/>
    <property type="match status" value="5"/>
</dbReference>
<dbReference type="Gene3D" id="3.40.50.12780">
    <property type="entry name" value="N-terminal domain of ligase-like"/>
    <property type="match status" value="3"/>
</dbReference>
<evidence type="ECO:0000256" key="5">
    <source>
        <dbReference type="SAM" id="MobiDB-lite"/>
    </source>
</evidence>
<dbReference type="RefSeq" id="WP_099198158.1">
    <property type="nucleotide sequence ID" value="NZ_NHZO01000073.1"/>
</dbReference>
<dbReference type="Pfam" id="PF00668">
    <property type="entry name" value="Condensation"/>
    <property type="match status" value="5"/>
</dbReference>
<feature type="region of interest" description="Disordered" evidence="5">
    <location>
        <begin position="1580"/>
        <end position="1602"/>
    </location>
</feature>
<keyword evidence="3" id="KW-0596">Phosphopantetheine</keyword>
<dbReference type="GO" id="GO:0031177">
    <property type="term" value="F:phosphopantetheine binding"/>
    <property type="evidence" value="ECO:0007669"/>
    <property type="project" value="InterPro"/>
</dbReference>
<dbReference type="GO" id="GO:0043041">
    <property type="term" value="P:amino acid activation for nonribosomal peptide biosynthetic process"/>
    <property type="evidence" value="ECO:0007669"/>
    <property type="project" value="TreeGrafter"/>
</dbReference>
<proteinExistence type="inferred from homology"/>
<dbReference type="FunFam" id="3.30.559.30:FF:000001">
    <property type="entry name" value="Non-ribosomal peptide synthetase"/>
    <property type="match status" value="3"/>
</dbReference>
<evidence type="ECO:0000256" key="3">
    <source>
        <dbReference type="ARBA" id="ARBA00022450"/>
    </source>
</evidence>
<feature type="region of interest" description="Disordered" evidence="5">
    <location>
        <begin position="5310"/>
        <end position="5331"/>
    </location>
</feature>
<dbReference type="Pfam" id="PF00550">
    <property type="entry name" value="PP-binding"/>
    <property type="match status" value="6"/>
</dbReference>
<dbReference type="InterPro" id="IPR006162">
    <property type="entry name" value="Ppantetheine_attach_site"/>
</dbReference>
<dbReference type="FunFam" id="2.30.38.10:FF:000001">
    <property type="entry name" value="Non-ribosomal peptide synthetase PvdI"/>
    <property type="match status" value="5"/>
</dbReference>
<dbReference type="Gene3D" id="3.40.50.980">
    <property type="match status" value="4"/>
</dbReference>
<dbReference type="InterPro" id="IPR036736">
    <property type="entry name" value="ACP-like_sf"/>
</dbReference>
<dbReference type="GO" id="GO:0003824">
    <property type="term" value="F:catalytic activity"/>
    <property type="evidence" value="ECO:0007669"/>
    <property type="project" value="InterPro"/>
</dbReference>
<feature type="domain" description="Carrier" evidence="6">
    <location>
        <begin position="552"/>
        <end position="627"/>
    </location>
</feature>
<dbReference type="InterPro" id="IPR020802">
    <property type="entry name" value="TesA-like"/>
</dbReference>
<dbReference type="GO" id="GO:0017000">
    <property type="term" value="P:antibiotic biosynthetic process"/>
    <property type="evidence" value="ECO:0007669"/>
    <property type="project" value="UniProtKB-ARBA"/>
</dbReference>
<dbReference type="NCBIfam" id="NF003417">
    <property type="entry name" value="PRK04813.1"/>
    <property type="match status" value="5"/>
</dbReference>
<dbReference type="Pfam" id="PF00501">
    <property type="entry name" value="AMP-binding"/>
    <property type="match status" value="5"/>
</dbReference>
<keyword evidence="8" id="KW-1185">Reference proteome</keyword>
<evidence type="ECO:0000259" key="6">
    <source>
        <dbReference type="PROSITE" id="PS50075"/>
    </source>
</evidence>
<comment type="similarity">
    <text evidence="2">Belongs to the ATP-dependent AMP-binding enzyme family.</text>
</comment>
<evidence type="ECO:0000313" key="7">
    <source>
        <dbReference type="EMBL" id="PHQ52676.1"/>
    </source>
</evidence>
<dbReference type="NCBIfam" id="NF004282">
    <property type="entry name" value="PRK05691.1"/>
    <property type="match status" value="6"/>
</dbReference>
<dbReference type="Gene3D" id="2.30.38.10">
    <property type="entry name" value="Luciferase, Domain 3"/>
    <property type="match status" value="2"/>
</dbReference>
<feature type="region of interest" description="Disordered" evidence="5">
    <location>
        <begin position="5533"/>
        <end position="5552"/>
    </location>
</feature>
<dbReference type="SUPFAM" id="SSF53474">
    <property type="entry name" value="alpha/beta-Hydrolases"/>
    <property type="match status" value="1"/>
</dbReference>
<dbReference type="Gene3D" id="3.30.559.10">
    <property type="entry name" value="Chloramphenicol acetyltransferase-like domain"/>
    <property type="match status" value="5"/>
</dbReference>